<dbReference type="InterPro" id="IPR004960">
    <property type="entry name" value="LipA_acyltrans"/>
</dbReference>
<keyword evidence="4" id="KW-0808">Transferase</keyword>
<keyword evidence="2" id="KW-1003">Cell membrane</keyword>
<protein>
    <submittedName>
        <fullName evidence="7">Phosphatidylinositol mannoside acyltransferase</fullName>
    </submittedName>
</protein>
<proteinExistence type="predicted"/>
<sequence length="295" mass="33000">MTAFLTAWRVSGKLPIEATRAVASAVSWWAWATHAKPAARLEDNLHRVTGLEGRELRRLSRRGMASAARYYSEVLELGRLTESQIDARARTENFEDVRELLEGDAPAVAVLSHCGNWDMVGAWASRNLTPITAVAEVLEPREVFDEFVAMRERVGIRVLGHEGGSTFRRLIELGRGDRGLICLLSDRDISGRGVEVEMWGAPVKVAPGPAAVASAARISVMPVMLHYERLRGERRRAAKSRWGVVMTFGPVIDPADYPKETRVADVSQAWASWMADRIAERPEDWHMLQRFGWQS</sequence>
<name>A0ABT8GJN5_9MICO</name>
<dbReference type="CDD" id="cd07984">
    <property type="entry name" value="LPLAT_LABLAT-like"/>
    <property type="match status" value="1"/>
</dbReference>
<evidence type="ECO:0000313" key="7">
    <source>
        <dbReference type="EMBL" id="MDN4481643.1"/>
    </source>
</evidence>
<dbReference type="RefSeq" id="WP_301143361.1">
    <property type="nucleotide sequence ID" value="NZ_JAUHQA010000001.1"/>
</dbReference>
<dbReference type="PANTHER" id="PTHR30606">
    <property type="entry name" value="LIPID A BIOSYNTHESIS LAUROYL ACYLTRANSFERASE"/>
    <property type="match status" value="1"/>
</dbReference>
<evidence type="ECO:0000256" key="2">
    <source>
        <dbReference type="ARBA" id="ARBA00022475"/>
    </source>
</evidence>
<gene>
    <name evidence="7" type="ORF">QQX02_12000</name>
</gene>
<accession>A0ABT8GJN5</accession>
<evidence type="ECO:0000256" key="5">
    <source>
        <dbReference type="ARBA" id="ARBA00023136"/>
    </source>
</evidence>
<evidence type="ECO:0000256" key="6">
    <source>
        <dbReference type="ARBA" id="ARBA00023315"/>
    </source>
</evidence>
<keyword evidence="3" id="KW-0997">Cell inner membrane</keyword>
<keyword evidence="5" id="KW-0472">Membrane</keyword>
<evidence type="ECO:0000256" key="4">
    <source>
        <dbReference type="ARBA" id="ARBA00022679"/>
    </source>
</evidence>
<comment type="subcellular location">
    <subcellularLocation>
        <location evidence="1">Cell inner membrane</location>
    </subcellularLocation>
</comment>
<organism evidence="7 8">
    <name type="scientific">Demequina muriae</name>
    <dbReference type="NCBI Taxonomy" id="3051664"/>
    <lineage>
        <taxon>Bacteria</taxon>
        <taxon>Bacillati</taxon>
        <taxon>Actinomycetota</taxon>
        <taxon>Actinomycetes</taxon>
        <taxon>Micrococcales</taxon>
        <taxon>Demequinaceae</taxon>
        <taxon>Demequina</taxon>
    </lineage>
</organism>
<dbReference type="EMBL" id="JAUHQA010000001">
    <property type="protein sequence ID" value="MDN4481643.1"/>
    <property type="molecule type" value="Genomic_DNA"/>
</dbReference>
<dbReference type="GO" id="GO:0016746">
    <property type="term" value="F:acyltransferase activity"/>
    <property type="evidence" value="ECO:0007669"/>
    <property type="project" value="UniProtKB-KW"/>
</dbReference>
<dbReference type="Pfam" id="PF03279">
    <property type="entry name" value="Lip_A_acyltrans"/>
    <property type="match status" value="1"/>
</dbReference>
<dbReference type="PANTHER" id="PTHR30606:SF10">
    <property type="entry name" value="PHOSPHATIDYLINOSITOL MANNOSIDE ACYLTRANSFERASE"/>
    <property type="match status" value="1"/>
</dbReference>
<keyword evidence="6 7" id="KW-0012">Acyltransferase</keyword>
<dbReference type="Proteomes" id="UP001172708">
    <property type="component" value="Unassembled WGS sequence"/>
</dbReference>
<dbReference type="NCBIfam" id="NF005919">
    <property type="entry name" value="PRK07920.1"/>
    <property type="match status" value="1"/>
</dbReference>
<evidence type="ECO:0000313" key="8">
    <source>
        <dbReference type="Proteomes" id="UP001172708"/>
    </source>
</evidence>
<evidence type="ECO:0000256" key="3">
    <source>
        <dbReference type="ARBA" id="ARBA00022519"/>
    </source>
</evidence>
<keyword evidence="8" id="KW-1185">Reference proteome</keyword>
<comment type="caution">
    <text evidence="7">The sequence shown here is derived from an EMBL/GenBank/DDBJ whole genome shotgun (WGS) entry which is preliminary data.</text>
</comment>
<reference evidence="7" key="1">
    <citation type="submission" date="2023-06" db="EMBL/GenBank/DDBJ databases">
        <title>Egi l300058.</title>
        <authorList>
            <person name="Gao L."/>
            <person name="Fang B.-Z."/>
            <person name="Li W.-J."/>
        </authorList>
    </citation>
    <scope>NUCLEOTIDE SEQUENCE</scope>
    <source>
        <strain evidence="7">EGI L300058</strain>
    </source>
</reference>
<evidence type="ECO:0000256" key="1">
    <source>
        <dbReference type="ARBA" id="ARBA00004533"/>
    </source>
</evidence>